<reference evidence="2" key="2">
    <citation type="journal article" date="2017" name="Nat. Plants">
        <title>The Aegilops tauschii genome reveals multiple impacts of transposons.</title>
        <authorList>
            <person name="Zhao G."/>
            <person name="Zou C."/>
            <person name="Li K."/>
            <person name="Wang K."/>
            <person name="Li T."/>
            <person name="Gao L."/>
            <person name="Zhang X."/>
            <person name="Wang H."/>
            <person name="Yang Z."/>
            <person name="Liu X."/>
            <person name="Jiang W."/>
            <person name="Mao L."/>
            <person name="Kong X."/>
            <person name="Jiao Y."/>
            <person name="Jia J."/>
        </authorList>
    </citation>
    <scope>NUCLEOTIDE SEQUENCE [LARGE SCALE GENOMIC DNA]</scope>
    <source>
        <strain evidence="2">cv. AL8/78</strain>
    </source>
</reference>
<dbReference type="Gramene" id="AET7Gv20667800.9">
    <property type="protein sequence ID" value="AET7Gv20667800.9"/>
    <property type="gene ID" value="AET7Gv20667800"/>
</dbReference>
<reference evidence="1" key="4">
    <citation type="submission" date="2019-03" db="UniProtKB">
        <authorList>
            <consortium name="EnsemblPlants"/>
        </authorList>
    </citation>
    <scope>IDENTIFICATION</scope>
</reference>
<reference evidence="1" key="3">
    <citation type="journal article" date="2017" name="Nature">
        <title>Genome sequence of the progenitor of the wheat D genome Aegilops tauschii.</title>
        <authorList>
            <person name="Luo M.C."/>
            <person name="Gu Y.Q."/>
            <person name="Puiu D."/>
            <person name="Wang H."/>
            <person name="Twardziok S.O."/>
            <person name="Deal K.R."/>
            <person name="Huo N."/>
            <person name="Zhu T."/>
            <person name="Wang L."/>
            <person name="Wang Y."/>
            <person name="McGuire P.E."/>
            <person name="Liu S."/>
            <person name="Long H."/>
            <person name="Ramasamy R.K."/>
            <person name="Rodriguez J.C."/>
            <person name="Van S.L."/>
            <person name="Yuan L."/>
            <person name="Wang Z."/>
            <person name="Xia Z."/>
            <person name="Xiao L."/>
            <person name="Anderson O.D."/>
            <person name="Ouyang S."/>
            <person name="Liang Y."/>
            <person name="Zimin A.V."/>
            <person name="Pertea G."/>
            <person name="Qi P."/>
            <person name="Bennetzen J.L."/>
            <person name="Dai X."/>
            <person name="Dawson M.W."/>
            <person name="Muller H.G."/>
            <person name="Kugler K."/>
            <person name="Rivarola-Duarte L."/>
            <person name="Spannagl M."/>
            <person name="Mayer K.F.X."/>
            <person name="Lu F.H."/>
            <person name="Bevan M.W."/>
            <person name="Leroy P."/>
            <person name="Li P."/>
            <person name="You F.M."/>
            <person name="Sun Q."/>
            <person name="Liu Z."/>
            <person name="Lyons E."/>
            <person name="Wicker T."/>
            <person name="Salzberg S.L."/>
            <person name="Devos K.M."/>
            <person name="Dvorak J."/>
        </authorList>
    </citation>
    <scope>NUCLEOTIDE SEQUENCE [LARGE SCALE GENOMIC DNA]</scope>
    <source>
        <strain evidence="1">cv. AL8/78</strain>
    </source>
</reference>
<organism evidence="1 2">
    <name type="scientific">Aegilops tauschii subsp. strangulata</name>
    <name type="common">Goatgrass</name>
    <dbReference type="NCBI Taxonomy" id="200361"/>
    <lineage>
        <taxon>Eukaryota</taxon>
        <taxon>Viridiplantae</taxon>
        <taxon>Streptophyta</taxon>
        <taxon>Embryophyta</taxon>
        <taxon>Tracheophyta</taxon>
        <taxon>Spermatophyta</taxon>
        <taxon>Magnoliopsida</taxon>
        <taxon>Liliopsida</taxon>
        <taxon>Poales</taxon>
        <taxon>Poaceae</taxon>
        <taxon>BOP clade</taxon>
        <taxon>Pooideae</taxon>
        <taxon>Triticodae</taxon>
        <taxon>Triticeae</taxon>
        <taxon>Triticinae</taxon>
        <taxon>Aegilops</taxon>
    </lineage>
</organism>
<reference evidence="2" key="1">
    <citation type="journal article" date="2014" name="Science">
        <title>Ancient hybridizations among the ancestral genomes of bread wheat.</title>
        <authorList>
            <consortium name="International Wheat Genome Sequencing Consortium,"/>
            <person name="Marcussen T."/>
            <person name="Sandve S.R."/>
            <person name="Heier L."/>
            <person name="Spannagl M."/>
            <person name="Pfeifer M."/>
            <person name="Jakobsen K.S."/>
            <person name="Wulff B.B."/>
            <person name="Steuernagel B."/>
            <person name="Mayer K.F."/>
            <person name="Olsen O.A."/>
        </authorList>
    </citation>
    <scope>NUCLEOTIDE SEQUENCE [LARGE SCALE GENOMIC DNA]</scope>
    <source>
        <strain evidence="2">cv. AL8/78</strain>
    </source>
</reference>
<evidence type="ECO:0000313" key="2">
    <source>
        <dbReference type="Proteomes" id="UP000015105"/>
    </source>
</evidence>
<keyword evidence="2" id="KW-1185">Reference proteome</keyword>
<dbReference type="EnsemblPlants" id="AET7Gv20667800.9">
    <property type="protein sequence ID" value="AET7Gv20667800.9"/>
    <property type="gene ID" value="AET7Gv20667800"/>
</dbReference>
<accession>A0A453RQJ0</accession>
<evidence type="ECO:0000313" key="1">
    <source>
        <dbReference type="EnsemblPlants" id="AET7Gv20667800.9"/>
    </source>
</evidence>
<sequence length="76" mass="8544">MCAPELSIILVPGSCNHYHVSISMCKRIMGQFFCKILPESDPFSACSHGKSSIATQLLQRNSAFHDRNHSRKYDDS</sequence>
<proteinExistence type="predicted"/>
<dbReference type="Proteomes" id="UP000015105">
    <property type="component" value="Chromosome 7D"/>
</dbReference>
<protein>
    <submittedName>
        <fullName evidence="1">Uncharacterized protein</fullName>
    </submittedName>
</protein>
<reference evidence="1" key="5">
    <citation type="journal article" date="2021" name="G3 (Bethesda)">
        <title>Aegilops tauschii genome assembly Aet v5.0 features greater sequence contiguity and improved annotation.</title>
        <authorList>
            <person name="Wang L."/>
            <person name="Zhu T."/>
            <person name="Rodriguez J.C."/>
            <person name="Deal K.R."/>
            <person name="Dubcovsky J."/>
            <person name="McGuire P.E."/>
            <person name="Lux T."/>
            <person name="Spannagl M."/>
            <person name="Mayer K.F.X."/>
            <person name="Baldrich P."/>
            <person name="Meyers B.C."/>
            <person name="Huo N."/>
            <person name="Gu Y.Q."/>
            <person name="Zhou H."/>
            <person name="Devos K.M."/>
            <person name="Bennetzen J.L."/>
            <person name="Unver T."/>
            <person name="Budak H."/>
            <person name="Gulick P.J."/>
            <person name="Galiba G."/>
            <person name="Kalapos B."/>
            <person name="Nelson D.R."/>
            <person name="Li P."/>
            <person name="You F.M."/>
            <person name="Luo M.C."/>
            <person name="Dvorak J."/>
        </authorList>
    </citation>
    <scope>NUCLEOTIDE SEQUENCE [LARGE SCALE GENOMIC DNA]</scope>
    <source>
        <strain evidence="1">cv. AL8/78</strain>
    </source>
</reference>
<dbReference type="AlphaFoldDB" id="A0A453RQJ0"/>
<name>A0A453RQJ0_AEGTS</name>